<evidence type="ECO:0000256" key="2">
    <source>
        <dbReference type="ARBA" id="ARBA00008670"/>
    </source>
</evidence>
<comment type="similarity">
    <text evidence="2">Belongs to the tumor necrosis factor family.</text>
</comment>
<evidence type="ECO:0000256" key="3">
    <source>
        <dbReference type="ARBA" id="ARBA00022514"/>
    </source>
</evidence>
<dbReference type="PANTHER" id="PTHR11471">
    <property type="entry name" value="TUMOR NECROSIS FACTOR FAMILY MEMBER"/>
    <property type="match status" value="1"/>
</dbReference>
<dbReference type="GO" id="GO:0016020">
    <property type="term" value="C:membrane"/>
    <property type="evidence" value="ECO:0007669"/>
    <property type="project" value="UniProtKB-SubCell"/>
</dbReference>
<keyword evidence="3" id="KW-0202">Cytokine</keyword>
<dbReference type="GO" id="GO:0005615">
    <property type="term" value="C:extracellular space"/>
    <property type="evidence" value="ECO:0007669"/>
    <property type="project" value="UniProtKB-KW"/>
</dbReference>
<evidence type="ECO:0000259" key="6">
    <source>
        <dbReference type="PROSITE" id="PS50049"/>
    </source>
</evidence>
<dbReference type="InterPro" id="IPR008983">
    <property type="entry name" value="Tumour_necrosis_fac-like_dom"/>
</dbReference>
<reference evidence="7 8" key="1">
    <citation type="submission" date="2024-04" db="EMBL/GenBank/DDBJ databases">
        <authorList>
            <consortium name="Genoscope - CEA"/>
            <person name="William W."/>
        </authorList>
    </citation>
    <scope>NUCLEOTIDE SEQUENCE [LARGE SCALE GENOMIC DNA]</scope>
</reference>
<organism evidence="7 8">
    <name type="scientific">Lymnaea stagnalis</name>
    <name type="common">Great pond snail</name>
    <name type="synonym">Helix stagnalis</name>
    <dbReference type="NCBI Taxonomy" id="6523"/>
    <lineage>
        <taxon>Eukaryota</taxon>
        <taxon>Metazoa</taxon>
        <taxon>Spiralia</taxon>
        <taxon>Lophotrochozoa</taxon>
        <taxon>Mollusca</taxon>
        <taxon>Gastropoda</taxon>
        <taxon>Heterobranchia</taxon>
        <taxon>Euthyneura</taxon>
        <taxon>Panpulmonata</taxon>
        <taxon>Hygrophila</taxon>
        <taxon>Lymnaeoidea</taxon>
        <taxon>Lymnaeidae</taxon>
        <taxon>Lymnaea</taxon>
    </lineage>
</organism>
<dbReference type="EMBL" id="CAXITT010000564">
    <property type="protein sequence ID" value="CAL1543602.1"/>
    <property type="molecule type" value="Genomic_DNA"/>
</dbReference>
<sequence>MEAEKNEACQGFLGRGDVEGVSYQGNSLTNWGKCVKICSGLLTIAAFLLSVAALVLASVYTPSRAGSDVKQANPSNYSVCVRCERFKWSTSPTQTALLDQIDKVENGEKCCARNQTQLKALYDLVMNRTLKPAAVPPPVVNPTNFSMSRASLHKKLVPSSEENKDNYPYFHPDNEAFPLYFAKDETTPLLEHTRNMELMTTGMPISKPGAYLVYCSVAFKPDSAQPCRTFAQQTWSVNITRVRPNDVALSGVILTAKHTCCDDCVRNQETSYTAGVFLLKEHDLLRVDVSGEGLVSYKPQSTFFGVTMLTSVDT</sequence>
<dbReference type="PANTHER" id="PTHR11471:SF13">
    <property type="entry name" value="TNF FAMILY PROFILE DOMAIN-CONTAINING PROTEIN"/>
    <property type="match status" value="1"/>
</dbReference>
<feature type="domain" description="THD" evidence="6">
    <location>
        <begin position="150"/>
        <end position="309"/>
    </location>
</feature>
<evidence type="ECO:0000256" key="4">
    <source>
        <dbReference type="ARBA" id="ARBA00023136"/>
    </source>
</evidence>
<keyword evidence="8" id="KW-1185">Reference proteome</keyword>
<comment type="subcellular location">
    <subcellularLocation>
        <location evidence="1">Membrane</location>
    </subcellularLocation>
</comment>
<name>A0AAV2IFF3_LYMST</name>
<dbReference type="PROSITE" id="PS50049">
    <property type="entry name" value="THD_2"/>
    <property type="match status" value="1"/>
</dbReference>
<dbReference type="Pfam" id="PF00229">
    <property type="entry name" value="TNF"/>
    <property type="match status" value="1"/>
</dbReference>
<evidence type="ECO:0000256" key="1">
    <source>
        <dbReference type="ARBA" id="ARBA00004370"/>
    </source>
</evidence>
<keyword evidence="5" id="KW-0812">Transmembrane</keyword>
<accession>A0AAV2IFF3</accession>
<feature type="transmembrane region" description="Helical" evidence="5">
    <location>
        <begin position="37"/>
        <end position="60"/>
    </location>
</feature>
<dbReference type="SUPFAM" id="SSF49842">
    <property type="entry name" value="TNF-like"/>
    <property type="match status" value="1"/>
</dbReference>
<proteinExistence type="inferred from homology"/>
<dbReference type="Gene3D" id="2.60.120.40">
    <property type="match status" value="1"/>
</dbReference>
<keyword evidence="4 5" id="KW-0472">Membrane</keyword>
<gene>
    <name evidence="7" type="ORF">GSLYS_00017136001</name>
</gene>
<evidence type="ECO:0000313" key="7">
    <source>
        <dbReference type="EMBL" id="CAL1543602.1"/>
    </source>
</evidence>
<evidence type="ECO:0000313" key="8">
    <source>
        <dbReference type="Proteomes" id="UP001497497"/>
    </source>
</evidence>
<keyword evidence="5" id="KW-1133">Transmembrane helix</keyword>
<dbReference type="Proteomes" id="UP001497497">
    <property type="component" value="Unassembled WGS sequence"/>
</dbReference>
<dbReference type="GO" id="GO:0005125">
    <property type="term" value="F:cytokine activity"/>
    <property type="evidence" value="ECO:0007669"/>
    <property type="project" value="UniProtKB-KW"/>
</dbReference>
<dbReference type="AlphaFoldDB" id="A0AAV2IFF3"/>
<comment type="caution">
    <text evidence="7">The sequence shown here is derived from an EMBL/GenBank/DDBJ whole genome shotgun (WGS) entry which is preliminary data.</text>
</comment>
<dbReference type="GO" id="GO:0005164">
    <property type="term" value="F:tumor necrosis factor receptor binding"/>
    <property type="evidence" value="ECO:0007669"/>
    <property type="project" value="InterPro"/>
</dbReference>
<evidence type="ECO:0000256" key="5">
    <source>
        <dbReference type="SAM" id="Phobius"/>
    </source>
</evidence>
<dbReference type="InterPro" id="IPR006052">
    <property type="entry name" value="TNF_dom"/>
</dbReference>
<protein>
    <recommendedName>
        <fullName evidence="6">THD domain-containing protein</fullName>
    </recommendedName>
</protein>
<dbReference type="GO" id="GO:0006955">
    <property type="term" value="P:immune response"/>
    <property type="evidence" value="ECO:0007669"/>
    <property type="project" value="InterPro"/>
</dbReference>